<dbReference type="EMBL" id="GBRH01188837">
    <property type="protein sequence ID" value="JAE09059.1"/>
    <property type="molecule type" value="Transcribed_RNA"/>
</dbReference>
<reference evidence="1" key="1">
    <citation type="submission" date="2014-09" db="EMBL/GenBank/DDBJ databases">
        <authorList>
            <person name="Magalhaes I.L.F."/>
            <person name="Oliveira U."/>
            <person name="Santos F.R."/>
            <person name="Vidigal T.H.D.A."/>
            <person name="Brescovit A.D."/>
            <person name="Santos A.J."/>
        </authorList>
    </citation>
    <scope>NUCLEOTIDE SEQUENCE</scope>
    <source>
        <tissue evidence="1">Shoot tissue taken approximately 20 cm above the soil surface</tissue>
    </source>
</reference>
<organism evidence="1">
    <name type="scientific">Arundo donax</name>
    <name type="common">Giant reed</name>
    <name type="synonym">Donax arundinaceus</name>
    <dbReference type="NCBI Taxonomy" id="35708"/>
    <lineage>
        <taxon>Eukaryota</taxon>
        <taxon>Viridiplantae</taxon>
        <taxon>Streptophyta</taxon>
        <taxon>Embryophyta</taxon>
        <taxon>Tracheophyta</taxon>
        <taxon>Spermatophyta</taxon>
        <taxon>Magnoliopsida</taxon>
        <taxon>Liliopsida</taxon>
        <taxon>Poales</taxon>
        <taxon>Poaceae</taxon>
        <taxon>PACMAD clade</taxon>
        <taxon>Arundinoideae</taxon>
        <taxon>Arundineae</taxon>
        <taxon>Arundo</taxon>
    </lineage>
</organism>
<reference evidence="1" key="2">
    <citation type="journal article" date="2015" name="Data Brief">
        <title>Shoot transcriptome of the giant reed, Arundo donax.</title>
        <authorList>
            <person name="Barrero R.A."/>
            <person name="Guerrero F.D."/>
            <person name="Moolhuijzen P."/>
            <person name="Goolsby J.A."/>
            <person name="Tidwell J."/>
            <person name="Bellgard S.E."/>
            <person name="Bellgard M.I."/>
        </authorList>
    </citation>
    <scope>NUCLEOTIDE SEQUENCE</scope>
    <source>
        <tissue evidence="1">Shoot tissue taken approximately 20 cm above the soil surface</tissue>
    </source>
</reference>
<sequence>MSADSFSAFTLLISSSDCTSKAVTSVYEFTSNSTASISNADSL</sequence>
<accession>A0A0A9FCW8</accession>
<evidence type="ECO:0000313" key="1">
    <source>
        <dbReference type="EMBL" id="JAE09059.1"/>
    </source>
</evidence>
<protein>
    <submittedName>
        <fullName evidence="1">Uncharacterized protein</fullName>
    </submittedName>
</protein>
<dbReference type="AlphaFoldDB" id="A0A0A9FCW8"/>
<name>A0A0A9FCW8_ARUDO</name>
<proteinExistence type="predicted"/>